<proteinExistence type="predicted"/>
<feature type="compositionally biased region" description="Polar residues" evidence="1">
    <location>
        <begin position="94"/>
        <end position="103"/>
    </location>
</feature>
<reference evidence="2 3" key="1">
    <citation type="submission" date="2022-09" db="EMBL/GenBank/DDBJ databases">
        <authorList>
            <person name="Palmer J.M."/>
        </authorList>
    </citation>
    <scope>NUCLEOTIDE SEQUENCE [LARGE SCALE GENOMIC DNA]</scope>
    <source>
        <strain evidence="2 3">DSM 7382</strain>
    </source>
</reference>
<name>A0AAW0GUD0_9APHY</name>
<sequence>MPAKAHHRSAGGIVRTHSRTSSTGSGKAGLGLQLTQKEPAAPRYADKQTKRNSHLHHETHSRTTSPVPRTNSRVRLQSREQLQHNAHRGAPHALTSTSKSAGSKQKVGFTISSPSEGDDDEWVSSESGAATPLNGSDTETTAVALEPAKPSIQRTTSRVNGFAAEEQPTPRARTPTALPPVDNDLPPTPQRRDHVSELPQPLSQLGSPFVHEAPPQQLHQSPPKEIPAPIPRTRSETHSPPRRSPDHAIQRHSLTRPPSTHSVSARADTLRPHPLIRANSYGQGILGPAKPAPLAPLTTVMDENAPAEMSTTTSPTSFRAVSPAPSNKTTATSPDLPHTSPAKSEASRQLRRTSTSSVRSTATMPAIPSASQVQLTRANHDRQRTLSSTSSFAALSNFAMRSTPSPTRPQIKPLIVTFPTNQDHNEMIHPLLPPPYLSAHLTMLQYRNPLAESYERIMRAKQAL</sequence>
<feature type="compositionally biased region" description="Polar residues" evidence="1">
    <location>
        <begin position="124"/>
        <end position="141"/>
    </location>
</feature>
<feature type="compositionally biased region" description="Low complexity" evidence="1">
    <location>
        <begin position="169"/>
        <end position="180"/>
    </location>
</feature>
<keyword evidence="3" id="KW-1185">Reference proteome</keyword>
<feature type="compositionally biased region" description="Basic and acidic residues" evidence="1">
    <location>
        <begin position="44"/>
        <end position="61"/>
    </location>
</feature>
<gene>
    <name evidence="2" type="ORF">QCA50_004606</name>
</gene>
<dbReference type="Proteomes" id="UP001385951">
    <property type="component" value="Unassembled WGS sequence"/>
</dbReference>
<feature type="compositionally biased region" description="Polar residues" evidence="1">
    <location>
        <begin position="62"/>
        <end position="76"/>
    </location>
</feature>
<evidence type="ECO:0000256" key="1">
    <source>
        <dbReference type="SAM" id="MobiDB-lite"/>
    </source>
</evidence>
<feature type="compositionally biased region" description="Polar residues" evidence="1">
    <location>
        <begin position="309"/>
        <end position="333"/>
    </location>
</feature>
<dbReference type="AlphaFoldDB" id="A0AAW0GUD0"/>
<protein>
    <submittedName>
        <fullName evidence="2">Uncharacterized protein</fullName>
    </submittedName>
</protein>
<comment type="caution">
    <text evidence="2">The sequence shown here is derived from an EMBL/GenBank/DDBJ whole genome shotgun (WGS) entry which is preliminary data.</text>
</comment>
<evidence type="ECO:0000313" key="2">
    <source>
        <dbReference type="EMBL" id="KAK7692965.1"/>
    </source>
</evidence>
<accession>A0AAW0GUD0</accession>
<feature type="compositionally biased region" description="Low complexity" evidence="1">
    <location>
        <begin position="352"/>
        <end position="363"/>
    </location>
</feature>
<evidence type="ECO:0000313" key="3">
    <source>
        <dbReference type="Proteomes" id="UP001385951"/>
    </source>
</evidence>
<organism evidence="2 3">
    <name type="scientific">Cerrena zonata</name>
    <dbReference type="NCBI Taxonomy" id="2478898"/>
    <lineage>
        <taxon>Eukaryota</taxon>
        <taxon>Fungi</taxon>
        <taxon>Dikarya</taxon>
        <taxon>Basidiomycota</taxon>
        <taxon>Agaricomycotina</taxon>
        <taxon>Agaricomycetes</taxon>
        <taxon>Polyporales</taxon>
        <taxon>Cerrenaceae</taxon>
        <taxon>Cerrena</taxon>
    </lineage>
</organism>
<feature type="compositionally biased region" description="Basic and acidic residues" evidence="1">
    <location>
        <begin position="233"/>
        <end position="249"/>
    </location>
</feature>
<dbReference type="EMBL" id="JASBNA010000004">
    <property type="protein sequence ID" value="KAK7692965.1"/>
    <property type="molecule type" value="Genomic_DNA"/>
</dbReference>
<feature type="region of interest" description="Disordered" evidence="1">
    <location>
        <begin position="1"/>
        <end position="374"/>
    </location>
</feature>